<comment type="function">
    <text evidence="6">Catalyzes the dehydration of methylthioribulose-1-phosphate (MTRu-1-P) into 2,3-diketo-5-methylthiopentyl-1-phosphate (DK-MTP-1-P).</text>
</comment>
<feature type="binding site" evidence="6">
    <location>
        <position position="93"/>
    </location>
    <ligand>
        <name>Zn(2+)</name>
        <dbReference type="ChEBI" id="CHEBI:29105"/>
    </ligand>
</feature>
<keyword evidence="4 6" id="KW-0486">Methionine biosynthesis</keyword>
<comment type="subunit">
    <text evidence="6">Homotetramer.</text>
</comment>
<keyword evidence="3 6" id="KW-0862">Zinc</keyword>
<evidence type="ECO:0000256" key="5">
    <source>
        <dbReference type="ARBA" id="ARBA00023239"/>
    </source>
</evidence>
<feature type="binding site" evidence="6">
    <location>
        <position position="95"/>
    </location>
    <ligand>
        <name>Zn(2+)</name>
        <dbReference type="ChEBI" id="CHEBI:29105"/>
    </ligand>
</feature>
<evidence type="ECO:0000313" key="8">
    <source>
        <dbReference type="EMBL" id="GAE36760.1"/>
    </source>
</evidence>
<accession>W4QX99</accession>
<dbReference type="STRING" id="1236973.JCM9157_3978"/>
<comment type="cofactor">
    <cofactor evidence="6">
        <name>Zn(2+)</name>
        <dbReference type="ChEBI" id="CHEBI:29105"/>
    </cofactor>
    <text evidence="6">Binds 1 zinc ion per subunit.</text>
</comment>
<protein>
    <recommendedName>
        <fullName evidence="6">Methylthioribulose-1-phosphate dehydratase</fullName>
        <shortName evidence="6">MTRu-1-P dehydratase</shortName>
        <ecNumber evidence="6">4.2.1.109</ecNumber>
    </recommendedName>
</protein>
<evidence type="ECO:0000256" key="6">
    <source>
        <dbReference type="HAMAP-Rule" id="MF_01677"/>
    </source>
</evidence>
<dbReference type="OrthoDB" id="9805559at2"/>
<dbReference type="eggNOG" id="COG0235">
    <property type="taxonomic scope" value="Bacteria"/>
</dbReference>
<sequence>MIKEWKELAAVKRELAARGWFPGTSGNLAIKVSDHPLTCLVTVSGKDKYKETETDFVLVDEWGTPLSDQGKPSAETVIHLEVFKKTDAGCSLHVHTIDNNLISELYAEKNAITFRNVELIKAFDIWEEDGELTIPIVENWADLPSLGRAIGEKIQPDTKAVLIRNHGITVWGKNAFEAKRHLEACEFLFSYQVKLLQARALNLKEVL</sequence>
<dbReference type="NCBIfam" id="TIGR03328">
    <property type="entry name" value="salvage_mtnB"/>
    <property type="match status" value="1"/>
</dbReference>
<dbReference type="SUPFAM" id="SSF53639">
    <property type="entry name" value="AraD/HMP-PK domain-like"/>
    <property type="match status" value="1"/>
</dbReference>
<dbReference type="InterPro" id="IPR017714">
    <property type="entry name" value="MethylthioRu-1-P_deHdtase_MtnB"/>
</dbReference>
<dbReference type="InterPro" id="IPR001303">
    <property type="entry name" value="Aldolase_II/adducin_N"/>
</dbReference>
<reference evidence="8 9" key="1">
    <citation type="journal article" date="2014" name="Genome Announc.">
        <title>Draft Genome Sequences of Three Alkaliphilic Bacillus Strains, Bacillus wakoensis JCM 9140T, Bacillus akibai JCM 9157T, and Bacillus hemicellulosilyticus JCM 9152T.</title>
        <authorList>
            <person name="Yuki M."/>
            <person name="Oshima K."/>
            <person name="Suda W."/>
            <person name="Oshida Y."/>
            <person name="Kitamura K."/>
            <person name="Iida T."/>
            <person name="Hattori M."/>
            <person name="Ohkuma M."/>
        </authorList>
    </citation>
    <scope>NUCLEOTIDE SEQUENCE [LARGE SCALE GENOMIC DNA]</scope>
    <source>
        <strain evidence="8 9">JCM 9157</strain>
    </source>
</reference>
<dbReference type="AlphaFoldDB" id="W4QX99"/>
<dbReference type="InterPro" id="IPR036409">
    <property type="entry name" value="Aldolase_II/adducin_N_sf"/>
</dbReference>
<evidence type="ECO:0000256" key="2">
    <source>
        <dbReference type="ARBA" id="ARBA00022723"/>
    </source>
</evidence>
<evidence type="ECO:0000256" key="1">
    <source>
        <dbReference type="ARBA" id="ARBA00022605"/>
    </source>
</evidence>
<dbReference type="UniPathway" id="UPA00904">
    <property type="reaction ID" value="UER00875"/>
</dbReference>
<dbReference type="NCBIfam" id="NF005244">
    <property type="entry name" value="PRK06754.1"/>
    <property type="match status" value="1"/>
</dbReference>
<dbReference type="SMART" id="SM01007">
    <property type="entry name" value="Aldolase_II"/>
    <property type="match status" value="1"/>
</dbReference>
<dbReference type="Proteomes" id="UP000018896">
    <property type="component" value="Unassembled WGS sequence"/>
</dbReference>
<evidence type="ECO:0000256" key="3">
    <source>
        <dbReference type="ARBA" id="ARBA00022833"/>
    </source>
</evidence>
<dbReference type="PANTHER" id="PTHR10640:SF7">
    <property type="entry name" value="METHYLTHIORIBULOSE-1-PHOSPHATE DEHYDRATASE"/>
    <property type="match status" value="1"/>
</dbReference>
<proteinExistence type="inferred from homology"/>
<dbReference type="GO" id="GO:0008270">
    <property type="term" value="F:zinc ion binding"/>
    <property type="evidence" value="ECO:0007669"/>
    <property type="project" value="UniProtKB-UniRule"/>
</dbReference>
<dbReference type="HAMAP" id="MF_01677">
    <property type="entry name" value="Salvage_MtnB"/>
    <property type="match status" value="1"/>
</dbReference>
<dbReference type="GO" id="GO:0005737">
    <property type="term" value="C:cytoplasm"/>
    <property type="evidence" value="ECO:0007669"/>
    <property type="project" value="UniProtKB-UniRule"/>
</dbReference>
<dbReference type="Gene3D" id="3.40.225.10">
    <property type="entry name" value="Class II aldolase/adducin N-terminal domain"/>
    <property type="match status" value="1"/>
</dbReference>
<evidence type="ECO:0000259" key="7">
    <source>
        <dbReference type="SMART" id="SM01007"/>
    </source>
</evidence>
<feature type="domain" description="Class II aldolase/adducin N-terminal" evidence="7">
    <location>
        <begin position="6"/>
        <end position="193"/>
    </location>
</feature>
<comment type="catalytic activity">
    <reaction evidence="6">
        <text>5-(methylsulfanyl)-D-ribulose 1-phosphate = 5-methylsulfanyl-2,3-dioxopentyl phosphate + H2O</text>
        <dbReference type="Rhea" id="RHEA:15549"/>
        <dbReference type="ChEBI" id="CHEBI:15377"/>
        <dbReference type="ChEBI" id="CHEBI:58548"/>
        <dbReference type="ChEBI" id="CHEBI:58828"/>
        <dbReference type="EC" id="4.2.1.109"/>
    </reaction>
</comment>
<organism evidence="8 9">
    <name type="scientific">Halalkalibacter akibai (strain ATCC 43226 / DSM 21942 / CIP 109018 / JCM 9157 / 1139)</name>
    <name type="common">Bacillus akibai</name>
    <dbReference type="NCBI Taxonomy" id="1236973"/>
    <lineage>
        <taxon>Bacteria</taxon>
        <taxon>Bacillati</taxon>
        <taxon>Bacillota</taxon>
        <taxon>Bacilli</taxon>
        <taxon>Bacillales</taxon>
        <taxon>Bacillaceae</taxon>
        <taxon>Halalkalibacter</taxon>
    </lineage>
</organism>
<comment type="similarity">
    <text evidence="6">Belongs to the aldolase class II family. MtnB subfamily.</text>
</comment>
<comment type="pathway">
    <text evidence="6">Amino-acid biosynthesis; L-methionine biosynthesis via salvage pathway; L-methionine from S-methyl-5-thio-alpha-D-ribose 1-phosphate: step 2/6.</text>
</comment>
<keyword evidence="1 6" id="KW-0028">Amino-acid biosynthesis</keyword>
<keyword evidence="9" id="KW-1185">Reference proteome</keyword>
<evidence type="ECO:0000256" key="4">
    <source>
        <dbReference type="ARBA" id="ARBA00023167"/>
    </source>
</evidence>
<keyword evidence="2 6" id="KW-0479">Metal-binding</keyword>
<name>W4QX99_HALA3</name>
<gene>
    <name evidence="6" type="primary">mtnB</name>
    <name evidence="8" type="ORF">JCM9157_3978</name>
</gene>
<comment type="caution">
    <text evidence="8">The sequence shown here is derived from an EMBL/GenBank/DDBJ whole genome shotgun (WGS) entry which is preliminary data.</text>
</comment>
<dbReference type="Pfam" id="PF00596">
    <property type="entry name" value="Aldolase_II"/>
    <property type="match status" value="1"/>
</dbReference>
<dbReference type="GO" id="GO:0046570">
    <property type="term" value="F:methylthioribulose 1-phosphate dehydratase activity"/>
    <property type="evidence" value="ECO:0007669"/>
    <property type="project" value="UniProtKB-UniRule"/>
</dbReference>
<evidence type="ECO:0000313" key="9">
    <source>
        <dbReference type="Proteomes" id="UP000018896"/>
    </source>
</evidence>
<dbReference type="EC" id="4.2.1.109" evidence="6"/>
<dbReference type="RefSeq" id="WP_035666916.1">
    <property type="nucleotide sequence ID" value="NZ_BAUV01000042.1"/>
</dbReference>
<keyword evidence="5 6" id="KW-0456">Lyase</keyword>
<dbReference type="GO" id="GO:0019509">
    <property type="term" value="P:L-methionine salvage from methylthioadenosine"/>
    <property type="evidence" value="ECO:0007669"/>
    <property type="project" value="UniProtKB-UniRule"/>
</dbReference>
<dbReference type="EMBL" id="BAUV01000042">
    <property type="protein sequence ID" value="GAE36760.1"/>
    <property type="molecule type" value="Genomic_DNA"/>
</dbReference>
<dbReference type="PANTHER" id="PTHR10640">
    <property type="entry name" value="METHYLTHIORIBULOSE-1-PHOSPHATE DEHYDRATASE"/>
    <property type="match status" value="1"/>
</dbReference>